<name>A0ACB9RTF7_9MYRT</name>
<comment type="caution">
    <text evidence="1">The sequence shown here is derived from an EMBL/GenBank/DDBJ whole genome shotgun (WGS) entry which is preliminary data.</text>
</comment>
<proteinExistence type="predicted"/>
<protein>
    <submittedName>
        <fullName evidence="1">Uncharacterized protein</fullName>
    </submittedName>
</protein>
<organism evidence="1 2">
    <name type="scientific">Melastoma candidum</name>
    <dbReference type="NCBI Taxonomy" id="119954"/>
    <lineage>
        <taxon>Eukaryota</taxon>
        <taxon>Viridiplantae</taxon>
        <taxon>Streptophyta</taxon>
        <taxon>Embryophyta</taxon>
        <taxon>Tracheophyta</taxon>
        <taxon>Spermatophyta</taxon>
        <taxon>Magnoliopsida</taxon>
        <taxon>eudicotyledons</taxon>
        <taxon>Gunneridae</taxon>
        <taxon>Pentapetalae</taxon>
        <taxon>rosids</taxon>
        <taxon>malvids</taxon>
        <taxon>Myrtales</taxon>
        <taxon>Melastomataceae</taxon>
        <taxon>Melastomatoideae</taxon>
        <taxon>Melastomateae</taxon>
        <taxon>Melastoma</taxon>
    </lineage>
</organism>
<evidence type="ECO:0000313" key="2">
    <source>
        <dbReference type="Proteomes" id="UP001057402"/>
    </source>
</evidence>
<dbReference type="EMBL" id="CM042882">
    <property type="protein sequence ID" value="KAI4379222.1"/>
    <property type="molecule type" value="Genomic_DNA"/>
</dbReference>
<keyword evidence="2" id="KW-1185">Reference proteome</keyword>
<dbReference type="Proteomes" id="UP001057402">
    <property type="component" value="Chromosome 3"/>
</dbReference>
<reference evidence="2" key="1">
    <citation type="journal article" date="2023" name="Front. Plant Sci.">
        <title>Chromosomal-level genome assembly of Melastoma candidum provides insights into trichome evolution.</title>
        <authorList>
            <person name="Zhong Y."/>
            <person name="Wu W."/>
            <person name="Sun C."/>
            <person name="Zou P."/>
            <person name="Liu Y."/>
            <person name="Dai S."/>
            <person name="Zhou R."/>
        </authorList>
    </citation>
    <scope>NUCLEOTIDE SEQUENCE [LARGE SCALE GENOMIC DNA]</scope>
</reference>
<sequence>MLVSALLTSVGINTGLCFLFFTLYSVLRKQPGNFQVYIPRLLAAGQSKQGSRFHLERLIPSPGWVKKAWNLTEDQLLSTSGLDAVVFMRIIIFSLRVFLFAGIIGIFILLPVNCSGDALTNVDLADFSNNSLDVFTISNVNNGSKLLWVHFSAVYAVTAFVCFLLYYEFNYISAKRMEYFYSSKPQPHQFTVLVRSIPLCGRSSVSDSVDRFFREYHPATYLCHMVVRRTNKLRNLLHETRKMYRRILHLQAEPSHKNARGSCCGLFRGRADLVNHYEKKLEDLEENVRLERSEVSLAGDEVRAAFVSFNSSSARSYQPESAGTLVSISEKHSYANICQPNNHWLSSQSHSSIVPKAVFSGSALYQISIFLEPKTIPSRLAVAVPAQASFFIAYVVTSGWTSTSSELFRIIPFLSSLVTRPFVKITEDEFEVPSIKYHRDIPRILFFGLLGITYFFLAPLILPFLLIYLCLAYIIFRNQFLNVYAPKYETAGKFWPIVHNSMIFSLLLMHAIAVGIFTVKKLSIASTLIFPLPIVTLLFNEYCRKRFLPIFIAYSAEALITKDRGDQHDPSMGEFFESLVASYQDPALLPVHYSAHSDNLNAPLLGSSEV</sequence>
<accession>A0ACB9RTF7</accession>
<evidence type="ECO:0000313" key="1">
    <source>
        <dbReference type="EMBL" id="KAI4379222.1"/>
    </source>
</evidence>
<gene>
    <name evidence="1" type="ORF">MLD38_005546</name>
</gene>